<dbReference type="EMBL" id="MLFT02000007">
    <property type="protein sequence ID" value="PHT43136.1"/>
    <property type="molecule type" value="Genomic_DNA"/>
</dbReference>
<keyword evidence="2" id="KW-1185">Reference proteome</keyword>
<reference evidence="1 2" key="1">
    <citation type="journal article" date="2017" name="Genome Biol.">
        <title>New reference genome sequences of hot pepper reveal the massive evolution of plant disease-resistance genes by retroduplication.</title>
        <authorList>
            <person name="Kim S."/>
            <person name="Park J."/>
            <person name="Yeom S.I."/>
            <person name="Kim Y.M."/>
            <person name="Seo E."/>
            <person name="Kim K.T."/>
            <person name="Kim M.S."/>
            <person name="Lee J.M."/>
            <person name="Cheong K."/>
            <person name="Shin H.S."/>
            <person name="Kim S.B."/>
            <person name="Han K."/>
            <person name="Lee J."/>
            <person name="Park M."/>
            <person name="Lee H.A."/>
            <person name="Lee H.Y."/>
            <person name="Lee Y."/>
            <person name="Oh S."/>
            <person name="Lee J.H."/>
            <person name="Choi E."/>
            <person name="Choi E."/>
            <person name="Lee S.E."/>
            <person name="Jeon J."/>
            <person name="Kim H."/>
            <person name="Choi G."/>
            <person name="Song H."/>
            <person name="Lee J."/>
            <person name="Lee S.C."/>
            <person name="Kwon J.K."/>
            <person name="Lee H.Y."/>
            <person name="Koo N."/>
            <person name="Hong Y."/>
            <person name="Kim R.W."/>
            <person name="Kang W.H."/>
            <person name="Huh J.H."/>
            <person name="Kang B.C."/>
            <person name="Yang T.J."/>
            <person name="Lee Y.H."/>
            <person name="Bennetzen J.L."/>
            <person name="Choi D."/>
        </authorList>
    </citation>
    <scope>NUCLEOTIDE SEQUENCE [LARGE SCALE GENOMIC DNA]</scope>
    <source>
        <strain evidence="2">cv. PBC81</strain>
    </source>
</reference>
<dbReference type="PANTHER" id="PTHR11439">
    <property type="entry name" value="GAG-POL-RELATED RETROTRANSPOSON"/>
    <property type="match status" value="1"/>
</dbReference>
<protein>
    <recommendedName>
        <fullName evidence="3">Retrovirus-related Pol polyprotein from transposon TNT 1-94</fullName>
    </recommendedName>
</protein>
<evidence type="ECO:0000313" key="2">
    <source>
        <dbReference type="Proteomes" id="UP000224567"/>
    </source>
</evidence>
<dbReference type="Proteomes" id="UP000224567">
    <property type="component" value="Unassembled WGS sequence"/>
</dbReference>
<dbReference type="AlphaFoldDB" id="A0A2G2WD02"/>
<evidence type="ECO:0008006" key="3">
    <source>
        <dbReference type="Google" id="ProtNLM"/>
    </source>
</evidence>
<accession>A0A2G2WD02</accession>
<gene>
    <name evidence="1" type="ORF">CQW23_17161</name>
</gene>
<comment type="caution">
    <text evidence="1">The sequence shown here is derived from an EMBL/GenBank/DDBJ whole genome shotgun (WGS) entry which is preliminary data.</text>
</comment>
<proteinExistence type="predicted"/>
<dbReference type="OrthoDB" id="1002259at2759"/>
<sequence length="428" mass="48728">MQNAKLISTPLAAHFKLSTMLSPKTDDERDYMSRVPYFIVVGSLMYAMVCSRPDLTFAVSTVSRYMTNPVWANRDGVIEYVNSDFAGDLDKKRSLTGYVFTIGHCAISWKATLQTIVSLSTIEAEYMAITEACKEAIWLKGLFGELSKDLQIKTIFCNSQSATFLTKDQMFYERIKHIDVRYQFVHEIIARGDIVVSKISTYDNPANMMTKTLPSAKFEHCLDLIGVNSKDVPLGAFVEWMESFLETDLSSKLEFVSRWRLLEFDSSFVITDLSKKSPHVACYVEMKIFDTLKQKLSNVQLSGFMKTCFVQYTTMPESWAFEDKVWGQNDDDALKIAILYFVHHFIMSDEMHTVRVPRIHFDMIFFRNIKASASEIAAFQLPQKIVDNVTVVKSPMNDVVNSDDDFQEMPPISIDRKGKGKIGVSVSP</sequence>
<organism evidence="1 2">
    <name type="scientific">Capsicum baccatum</name>
    <name type="common">Peruvian pepper</name>
    <dbReference type="NCBI Taxonomy" id="33114"/>
    <lineage>
        <taxon>Eukaryota</taxon>
        <taxon>Viridiplantae</taxon>
        <taxon>Streptophyta</taxon>
        <taxon>Embryophyta</taxon>
        <taxon>Tracheophyta</taxon>
        <taxon>Spermatophyta</taxon>
        <taxon>Magnoliopsida</taxon>
        <taxon>eudicotyledons</taxon>
        <taxon>Gunneridae</taxon>
        <taxon>Pentapetalae</taxon>
        <taxon>asterids</taxon>
        <taxon>lamiids</taxon>
        <taxon>Solanales</taxon>
        <taxon>Solanaceae</taxon>
        <taxon>Solanoideae</taxon>
        <taxon>Capsiceae</taxon>
        <taxon>Capsicum</taxon>
    </lineage>
</organism>
<dbReference type="STRING" id="33114.A0A2G2WD02"/>
<reference evidence="2" key="2">
    <citation type="journal article" date="2017" name="J. Anim. Genet.">
        <title>Multiple reference genome sequences of hot pepper reveal the massive evolution of plant disease resistance genes by retroduplication.</title>
        <authorList>
            <person name="Kim S."/>
            <person name="Park J."/>
            <person name="Yeom S.-I."/>
            <person name="Kim Y.-M."/>
            <person name="Seo E."/>
            <person name="Kim K.-T."/>
            <person name="Kim M.-S."/>
            <person name="Lee J.M."/>
            <person name="Cheong K."/>
            <person name="Shin H.-S."/>
            <person name="Kim S.-B."/>
            <person name="Han K."/>
            <person name="Lee J."/>
            <person name="Park M."/>
            <person name="Lee H.-A."/>
            <person name="Lee H.-Y."/>
            <person name="Lee Y."/>
            <person name="Oh S."/>
            <person name="Lee J.H."/>
            <person name="Choi E."/>
            <person name="Choi E."/>
            <person name="Lee S.E."/>
            <person name="Jeon J."/>
            <person name="Kim H."/>
            <person name="Choi G."/>
            <person name="Song H."/>
            <person name="Lee J."/>
            <person name="Lee S.-C."/>
            <person name="Kwon J.-K."/>
            <person name="Lee H.-Y."/>
            <person name="Koo N."/>
            <person name="Hong Y."/>
            <person name="Kim R.W."/>
            <person name="Kang W.-H."/>
            <person name="Huh J.H."/>
            <person name="Kang B.-C."/>
            <person name="Yang T.-J."/>
            <person name="Lee Y.-H."/>
            <person name="Bennetzen J.L."/>
            <person name="Choi D."/>
        </authorList>
    </citation>
    <scope>NUCLEOTIDE SEQUENCE [LARGE SCALE GENOMIC DNA]</scope>
    <source>
        <strain evidence="2">cv. PBC81</strain>
    </source>
</reference>
<name>A0A2G2WD02_CAPBA</name>
<evidence type="ECO:0000313" key="1">
    <source>
        <dbReference type="EMBL" id="PHT43136.1"/>
    </source>
</evidence>
<dbReference type="CDD" id="cd09272">
    <property type="entry name" value="RNase_HI_RT_Ty1"/>
    <property type="match status" value="1"/>
</dbReference>